<evidence type="ECO:0000313" key="2">
    <source>
        <dbReference type="EMBL" id="VAW05256.1"/>
    </source>
</evidence>
<dbReference type="InterPro" id="IPR014710">
    <property type="entry name" value="RmlC-like_jellyroll"/>
</dbReference>
<protein>
    <recommendedName>
        <fullName evidence="1">Cyclic nucleotide-binding domain-containing protein</fullName>
    </recommendedName>
</protein>
<dbReference type="AlphaFoldDB" id="A0A3B0TE68"/>
<accession>A0A3B0TE68</accession>
<dbReference type="CDD" id="cd00038">
    <property type="entry name" value="CAP_ED"/>
    <property type="match status" value="1"/>
</dbReference>
<dbReference type="InterPro" id="IPR018490">
    <property type="entry name" value="cNMP-bd_dom_sf"/>
</dbReference>
<dbReference type="SMART" id="SM00100">
    <property type="entry name" value="cNMP"/>
    <property type="match status" value="1"/>
</dbReference>
<sequence>MMSAAAISLSAPSDDPVESLSALPLFRDLSAKILSAIRESIDVRRYDAGQTVYALGQFDGGEFLVVISGRMKVSIIEPETGAMLIEEIGDGAIFAMELAFGSDARDAFQQVSVTADDDLVVIAIEAEPFFLLASQRPSLMRNIAAHFAGELAARRFRNMAAEAAPEQRVLTVLLQYVERDAISGHWRVPLMPKHRALAEEAGVEEAASAAAVAMLIQEGIARRDYPGLIIDDMARLNEFAN</sequence>
<dbReference type="EMBL" id="UOEH01000464">
    <property type="protein sequence ID" value="VAW05256.1"/>
    <property type="molecule type" value="Genomic_DNA"/>
</dbReference>
<organism evidence="2">
    <name type="scientific">hydrothermal vent metagenome</name>
    <dbReference type="NCBI Taxonomy" id="652676"/>
    <lineage>
        <taxon>unclassified sequences</taxon>
        <taxon>metagenomes</taxon>
        <taxon>ecological metagenomes</taxon>
    </lineage>
</organism>
<name>A0A3B0TE68_9ZZZZ</name>
<dbReference type="SUPFAM" id="SSF51206">
    <property type="entry name" value="cAMP-binding domain-like"/>
    <property type="match status" value="1"/>
</dbReference>
<dbReference type="Pfam" id="PF00027">
    <property type="entry name" value="cNMP_binding"/>
    <property type="match status" value="1"/>
</dbReference>
<gene>
    <name evidence="2" type="ORF">MNBD_ALPHA05-2140</name>
</gene>
<feature type="domain" description="Cyclic nucleotide-binding" evidence="1">
    <location>
        <begin position="25"/>
        <end position="150"/>
    </location>
</feature>
<dbReference type="PROSITE" id="PS50042">
    <property type="entry name" value="CNMP_BINDING_3"/>
    <property type="match status" value="1"/>
</dbReference>
<reference evidence="2" key="1">
    <citation type="submission" date="2018-06" db="EMBL/GenBank/DDBJ databases">
        <authorList>
            <person name="Zhirakovskaya E."/>
        </authorList>
    </citation>
    <scope>NUCLEOTIDE SEQUENCE</scope>
</reference>
<dbReference type="Gene3D" id="2.60.120.10">
    <property type="entry name" value="Jelly Rolls"/>
    <property type="match status" value="1"/>
</dbReference>
<proteinExistence type="predicted"/>
<evidence type="ECO:0000259" key="1">
    <source>
        <dbReference type="PROSITE" id="PS50042"/>
    </source>
</evidence>
<dbReference type="InterPro" id="IPR000595">
    <property type="entry name" value="cNMP-bd_dom"/>
</dbReference>